<dbReference type="EMBL" id="FSRM01000001">
    <property type="protein sequence ID" value="SIO11944.1"/>
    <property type="molecule type" value="Genomic_DNA"/>
</dbReference>
<dbReference type="AlphaFoldDB" id="A0A1N6GWN4"/>
<feature type="region of interest" description="Disordered" evidence="1">
    <location>
        <begin position="168"/>
        <end position="189"/>
    </location>
</feature>
<evidence type="ECO:0000313" key="3">
    <source>
        <dbReference type="EMBL" id="SIO11944.1"/>
    </source>
</evidence>
<sequence length="387" mass="42012">MKQEVFIEALRQELSSLPKPAVDEIIADYREYIGDALAAGRREEEVIAALGDPVKLARELKAQASYRQWQDRRSFGNLIRVIMSISALGLLNVLLLIPFMVYLALLTAGYAVSVGLTIAGLVGVIALSGHHFFGKMSHETLPFGFSNSEHAKGAHDLGASVARAAGASDASGTQEADKDDSDSDTPGNLKGLKIVGDRFVIDLQDDSKLSLVTRAGAIEIKKDDDNFKFEATSDAARQLLTKEKDGTWSIARDDVVDLDLKDDDEHVSLARTGKDAKSMVWDISTDDGDHVTLQEDQQGKPSHVTAQSGPDSVDIGDGKVAIDDGHHKIRVATSGSEYTYAIVMLPIGLIGLALCIWLTRITWRAVSRYVKRQLDVVSASLDRQQPS</sequence>
<feature type="transmembrane region" description="Helical" evidence="2">
    <location>
        <begin position="78"/>
        <end position="102"/>
    </location>
</feature>
<protein>
    <submittedName>
        <fullName evidence="3">Uncharacterized membrane protein</fullName>
    </submittedName>
</protein>
<proteinExistence type="predicted"/>
<gene>
    <name evidence="3" type="ORF">SAMN05444168_2759</name>
</gene>
<evidence type="ECO:0000256" key="2">
    <source>
        <dbReference type="SAM" id="Phobius"/>
    </source>
</evidence>
<feature type="transmembrane region" description="Helical" evidence="2">
    <location>
        <begin position="338"/>
        <end position="359"/>
    </location>
</feature>
<feature type="transmembrane region" description="Helical" evidence="2">
    <location>
        <begin position="108"/>
        <end position="127"/>
    </location>
</feature>
<dbReference type="Pfam" id="PF22564">
    <property type="entry name" value="HAAS"/>
    <property type="match status" value="1"/>
</dbReference>
<organism evidence="3 4">
    <name type="scientific">Paraburkholderia phenazinium</name>
    <dbReference type="NCBI Taxonomy" id="60549"/>
    <lineage>
        <taxon>Bacteria</taxon>
        <taxon>Pseudomonadati</taxon>
        <taxon>Pseudomonadota</taxon>
        <taxon>Betaproteobacteria</taxon>
        <taxon>Burkholderiales</taxon>
        <taxon>Burkholderiaceae</taxon>
        <taxon>Paraburkholderia</taxon>
    </lineage>
</organism>
<name>A0A1N6GWN4_9BURK</name>
<keyword evidence="2" id="KW-0472">Membrane</keyword>
<evidence type="ECO:0000313" key="4">
    <source>
        <dbReference type="Proteomes" id="UP000184693"/>
    </source>
</evidence>
<dbReference type="Proteomes" id="UP000184693">
    <property type="component" value="Unassembled WGS sequence"/>
</dbReference>
<accession>A0A1N6GWN4</accession>
<reference evidence="3 4" key="1">
    <citation type="submission" date="2016-11" db="EMBL/GenBank/DDBJ databases">
        <authorList>
            <person name="Jaros S."/>
            <person name="Januszkiewicz K."/>
            <person name="Wedrychowicz H."/>
        </authorList>
    </citation>
    <scope>NUCLEOTIDE SEQUENCE [LARGE SCALE GENOMIC DNA]</scope>
    <source>
        <strain evidence="3 4">GAS86</strain>
    </source>
</reference>
<dbReference type="OrthoDB" id="9804829at2"/>
<keyword evidence="2" id="KW-1133">Transmembrane helix</keyword>
<evidence type="ECO:0000256" key="1">
    <source>
        <dbReference type="SAM" id="MobiDB-lite"/>
    </source>
</evidence>
<dbReference type="RefSeq" id="WP_074264745.1">
    <property type="nucleotide sequence ID" value="NZ_FSRM01000001.1"/>
</dbReference>
<keyword evidence="2" id="KW-0812">Transmembrane</keyword>